<keyword evidence="2" id="KW-1185">Reference proteome</keyword>
<accession>A0A392R0B4</accession>
<evidence type="ECO:0000313" key="2">
    <source>
        <dbReference type="Proteomes" id="UP000265520"/>
    </source>
</evidence>
<feature type="non-terminal residue" evidence="1">
    <location>
        <position position="1"/>
    </location>
</feature>
<dbReference type="EMBL" id="LXQA010169554">
    <property type="protein sequence ID" value="MCI28995.1"/>
    <property type="molecule type" value="Genomic_DNA"/>
</dbReference>
<sequence length="134" mass="15148">LKEEKVFIVAEDMEEVVHAQDVVVVEAEVLLVRFVIDTIMMPLSVITDTQEPYLAMAIDLHSFNLLSIRFLSTFPMAMVINQDHNNNVLRLCSQEEALLSIINGGILTQVLLTMSLLMQQISQMLLPYLVLTKC</sequence>
<proteinExistence type="predicted"/>
<dbReference type="AlphaFoldDB" id="A0A392R0B4"/>
<evidence type="ECO:0000313" key="1">
    <source>
        <dbReference type="EMBL" id="MCI28995.1"/>
    </source>
</evidence>
<protein>
    <submittedName>
        <fullName evidence="1">Uncharacterized protein</fullName>
    </submittedName>
</protein>
<comment type="caution">
    <text evidence="1">The sequence shown here is derived from an EMBL/GenBank/DDBJ whole genome shotgun (WGS) entry which is preliminary data.</text>
</comment>
<dbReference type="Proteomes" id="UP000265520">
    <property type="component" value="Unassembled WGS sequence"/>
</dbReference>
<organism evidence="1 2">
    <name type="scientific">Trifolium medium</name>
    <dbReference type="NCBI Taxonomy" id="97028"/>
    <lineage>
        <taxon>Eukaryota</taxon>
        <taxon>Viridiplantae</taxon>
        <taxon>Streptophyta</taxon>
        <taxon>Embryophyta</taxon>
        <taxon>Tracheophyta</taxon>
        <taxon>Spermatophyta</taxon>
        <taxon>Magnoliopsida</taxon>
        <taxon>eudicotyledons</taxon>
        <taxon>Gunneridae</taxon>
        <taxon>Pentapetalae</taxon>
        <taxon>rosids</taxon>
        <taxon>fabids</taxon>
        <taxon>Fabales</taxon>
        <taxon>Fabaceae</taxon>
        <taxon>Papilionoideae</taxon>
        <taxon>50 kb inversion clade</taxon>
        <taxon>NPAAA clade</taxon>
        <taxon>Hologalegina</taxon>
        <taxon>IRL clade</taxon>
        <taxon>Trifolieae</taxon>
        <taxon>Trifolium</taxon>
    </lineage>
</organism>
<name>A0A392R0B4_9FABA</name>
<reference evidence="1 2" key="1">
    <citation type="journal article" date="2018" name="Front. Plant Sci.">
        <title>Red Clover (Trifolium pratense) and Zigzag Clover (T. medium) - A Picture of Genomic Similarities and Differences.</title>
        <authorList>
            <person name="Dluhosova J."/>
            <person name="Istvanek J."/>
            <person name="Nedelnik J."/>
            <person name="Repkova J."/>
        </authorList>
    </citation>
    <scope>NUCLEOTIDE SEQUENCE [LARGE SCALE GENOMIC DNA]</scope>
    <source>
        <strain evidence="2">cv. 10/8</strain>
        <tissue evidence="1">Leaf</tissue>
    </source>
</reference>